<feature type="transmembrane region" description="Helical" evidence="1">
    <location>
        <begin position="258"/>
        <end position="285"/>
    </location>
</feature>
<reference evidence="4 5" key="2">
    <citation type="submission" date="2016-05" db="EMBL/GenBank/DDBJ databases">
        <authorList>
            <person name="Naeem Raeece"/>
        </authorList>
    </citation>
    <scope>NUCLEOTIDE SEQUENCE [LARGE SCALE GENOMIC DNA]</scope>
</reference>
<sequence>MTNDEIYDLCDEFPECIKMEALLFLRMGELGNFNDKCALIEKDYSGVLTESKDICVKFKYIATQFLNVTESEESILVNGLSFLNFWLNYQLKHIHGSIVSPKDFYDKLKKTDPEFDSEHKLKDKIDDIEENHLKNITLLYNLYEKYNTIQSIINTTEESEKNCIDHIEQCTHLFEKANKNCSTSNIKFCKALESFKGKYEYMFEDITHNNCKLLKLLPSVDYVDPSRGRIEPEEDYASSAGSHMGSGDQGISARTRNIVAVIFTLISFFLIFLILYKATPFGIYFNRKIKRMKEKWANIEHDIERKSIVENTEFQSVKEKSNELHMPYYCVDNS</sequence>
<dbReference type="EMBL" id="FLRE01000318">
    <property type="protein sequence ID" value="SBT52662.1"/>
    <property type="molecule type" value="Genomic_DNA"/>
</dbReference>
<dbReference type="AlphaFoldDB" id="A0A1A9APE1"/>
<keyword evidence="1" id="KW-0472">Membrane</keyword>
<organism evidence="3 5">
    <name type="scientific">Plasmodium ovale wallikeri</name>
    <dbReference type="NCBI Taxonomy" id="864142"/>
    <lineage>
        <taxon>Eukaryota</taxon>
        <taxon>Sar</taxon>
        <taxon>Alveolata</taxon>
        <taxon>Apicomplexa</taxon>
        <taxon>Aconoidasida</taxon>
        <taxon>Haemosporida</taxon>
        <taxon>Plasmodiidae</taxon>
        <taxon>Plasmodium</taxon>
        <taxon>Plasmodium (Plasmodium)</taxon>
    </lineage>
</organism>
<name>A0A1A9APE1_PLAOA</name>
<keyword evidence="1" id="KW-0812">Transmembrane</keyword>
<keyword evidence="5" id="KW-1185">Reference proteome</keyword>
<evidence type="ECO:0000313" key="3">
    <source>
        <dbReference type="EMBL" id="SBT57965.1"/>
    </source>
</evidence>
<gene>
    <name evidence="3" type="ORF">POVWA1_084770</name>
    <name evidence="2" type="ORF">POVWA2_063550</name>
</gene>
<proteinExistence type="predicted"/>
<reference evidence="3" key="1">
    <citation type="submission" date="2016-05" db="EMBL/GenBank/DDBJ databases">
        <authorList>
            <person name="Lavstsen T."/>
            <person name="Jespersen J.S."/>
        </authorList>
    </citation>
    <scope>NUCLEOTIDE SEQUENCE [LARGE SCALE GENOMIC DNA]</scope>
</reference>
<evidence type="ECO:0000256" key="1">
    <source>
        <dbReference type="SAM" id="Phobius"/>
    </source>
</evidence>
<dbReference type="Proteomes" id="UP000078555">
    <property type="component" value="Unassembled WGS sequence"/>
</dbReference>
<evidence type="ECO:0000313" key="5">
    <source>
        <dbReference type="Proteomes" id="UP000078555"/>
    </source>
</evidence>
<protein>
    <submittedName>
        <fullName evidence="3">PIR Superfamily Protein</fullName>
    </submittedName>
</protein>
<accession>A0A1A9APE1</accession>
<dbReference type="Pfam" id="PF05795">
    <property type="entry name" value="Plasmodium_Vir"/>
    <property type="match status" value="1"/>
</dbReference>
<evidence type="ECO:0000313" key="4">
    <source>
        <dbReference type="Proteomes" id="UP000078550"/>
    </source>
</evidence>
<dbReference type="InterPro" id="IPR008780">
    <property type="entry name" value="Plasmodium_Vir"/>
</dbReference>
<dbReference type="EMBL" id="FLRD01001712">
    <property type="protein sequence ID" value="SBT57965.1"/>
    <property type="molecule type" value="Genomic_DNA"/>
</dbReference>
<keyword evidence="1" id="KW-1133">Transmembrane helix</keyword>
<evidence type="ECO:0000313" key="2">
    <source>
        <dbReference type="EMBL" id="SBT52662.1"/>
    </source>
</evidence>
<dbReference type="Proteomes" id="UP000078550">
    <property type="component" value="Unassembled WGS sequence"/>
</dbReference>